<sequence length="147" mass="15923">MTTSVVFYEKPGCISNAKQKAILRAHGIELSVKNLLAEPWTAERLRPFLGARPVRDWVNPTAPRVKQGEVRPEALDEPTALALMVDDPLLIRRPLIEADCGRGCGFEPGPLLTALGVDLDASQDLQSCSQTGPDPHCDLPTAEATAR</sequence>
<dbReference type="PANTHER" id="PTHR30041:SF8">
    <property type="entry name" value="PROTEIN YFFB"/>
    <property type="match status" value="1"/>
</dbReference>
<evidence type="ECO:0000256" key="1">
    <source>
        <dbReference type="ARBA" id="ARBA00007198"/>
    </source>
</evidence>
<dbReference type="RefSeq" id="WP_164450665.1">
    <property type="nucleotide sequence ID" value="NZ_JAAIJQ010000003.1"/>
</dbReference>
<keyword evidence="5" id="KW-1185">Reference proteome</keyword>
<dbReference type="AlphaFoldDB" id="A0A6M0JWU5"/>
<gene>
    <name evidence="4" type="ORF">G3446_01690</name>
</gene>
<evidence type="ECO:0000256" key="2">
    <source>
        <dbReference type="PROSITE-ProRule" id="PRU01282"/>
    </source>
</evidence>
<dbReference type="InterPro" id="IPR036249">
    <property type="entry name" value="Thioredoxin-like_sf"/>
</dbReference>
<protein>
    <submittedName>
        <fullName evidence="4">Nitrogenase-associated protein</fullName>
    </submittedName>
</protein>
<dbReference type="InterPro" id="IPR006660">
    <property type="entry name" value="Arsenate_reductase-like"/>
</dbReference>
<dbReference type="PANTHER" id="PTHR30041">
    <property type="entry name" value="ARSENATE REDUCTASE"/>
    <property type="match status" value="1"/>
</dbReference>
<evidence type="ECO:0000256" key="3">
    <source>
        <dbReference type="SAM" id="MobiDB-lite"/>
    </source>
</evidence>
<evidence type="ECO:0000313" key="4">
    <source>
        <dbReference type="EMBL" id="NEV60615.1"/>
    </source>
</evidence>
<dbReference type="Pfam" id="PF03960">
    <property type="entry name" value="ArsC"/>
    <property type="match status" value="1"/>
</dbReference>
<comment type="caution">
    <text evidence="4">The sequence shown here is derived from an EMBL/GenBank/DDBJ whole genome shotgun (WGS) entry which is preliminary data.</text>
</comment>
<accession>A0A6M0JWU5</accession>
<dbReference type="EMBL" id="JAAIJQ010000003">
    <property type="protein sequence ID" value="NEV60615.1"/>
    <property type="molecule type" value="Genomic_DNA"/>
</dbReference>
<organism evidence="4 5">
    <name type="scientific">Thiorhodococcus minor</name>
    <dbReference type="NCBI Taxonomy" id="57489"/>
    <lineage>
        <taxon>Bacteria</taxon>
        <taxon>Pseudomonadati</taxon>
        <taxon>Pseudomonadota</taxon>
        <taxon>Gammaproteobacteria</taxon>
        <taxon>Chromatiales</taxon>
        <taxon>Chromatiaceae</taxon>
        <taxon>Thiorhodococcus</taxon>
    </lineage>
</organism>
<dbReference type="PROSITE" id="PS51353">
    <property type="entry name" value="ARSC"/>
    <property type="match status" value="1"/>
</dbReference>
<dbReference type="SUPFAM" id="SSF52833">
    <property type="entry name" value="Thioredoxin-like"/>
    <property type="match status" value="1"/>
</dbReference>
<dbReference type="InterPro" id="IPR006503">
    <property type="entry name" value="Nase-assoc"/>
</dbReference>
<reference evidence="4 5" key="1">
    <citation type="submission" date="2020-02" db="EMBL/GenBank/DDBJ databases">
        <title>Genome sequences of Thiorhodococcus mannitoliphagus and Thiorhodococcus minor, purple sulfur photosynthetic bacteria in the gammaproteobacterial family, Chromatiaceae.</title>
        <authorList>
            <person name="Aviles F.A."/>
            <person name="Meyer T.E."/>
            <person name="Kyndt J.A."/>
        </authorList>
    </citation>
    <scope>NUCLEOTIDE SEQUENCE [LARGE SCALE GENOMIC DNA]</scope>
    <source>
        <strain evidence="4 5">DSM 11518</strain>
    </source>
</reference>
<proteinExistence type="inferred from homology"/>
<feature type="region of interest" description="Disordered" evidence="3">
    <location>
        <begin position="127"/>
        <end position="147"/>
    </location>
</feature>
<dbReference type="Gene3D" id="3.40.30.10">
    <property type="entry name" value="Glutaredoxin"/>
    <property type="match status" value="1"/>
</dbReference>
<dbReference type="Proteomes" id="UP000483379">
    <property type="component" value="Unassembled WGS sequence"/>
</dbReference>
<comment type="similarity">
    <text evidence="1 2">Belongs to the ArsC family.</text>
</comment>
<dbReference type="NCBIfam" id="TIGR01616">
    <property type="entry name" value="nitro_assoc"/>
    <property type="match status" value="1"/>
</dbReference>
<evidence type="ECO:0000313" key="5">
    <source>
        <dbReference type="Proteomes" id="UP000483379"/>
    </source>
</evidence>
<name>A0A6M0JWU5_9GAMM</name>